<name>A0A5N6Z3C8_9EURO</name>
<dbReference type="OrthoDB" id="10258445at2759"/>
<gene>
    <name evidence="2" type="ORF">BDV28DRAFT_158318</name>
</gene>
<dbReference type="PANTHER" id="PTHR21024:SF0">
    <property type="entry name" value="ELECTRON TRANSFER FLAVOPROTEIN REGULATORY FACTOR 1"/>
    <property type="match status" value="1"/>
</dbReference>
<dbReference type="Proteomes" id="UP000327118">
    <property type="component" value="Unassembled WGS sequence"/>
</dbReference>
<proteinExistence type="inferred from homology"/>
<accession>A0A5N6Z3C8</accession>
<dbReference type="GO" id="GO:0090324">
    <property type="term" value="P:negative regulation of oxidative phosphorylation"/>
    <property type="evidence" value="ECO:0007669"/>
    <property type="project" value="InterPro"/>
</dbReference>
<dbReference type="GO" id="GO:0005739">
    <property type="term" value="C:mitochondrion"/>
    <property type="evidence" value="ECO:0007669"/>
    <property type="project" value="TreeGrafter"/>
</dbReference>
<evidence type="ECO:0000313" key="2">
    <source>
        <dbReference type="EMBL" id="KAE8351928.1"/>
    </source>
</evidence>
<dbReference type="CDD" id="cd20265">
    <property type="entry name" value="Complex1_LYR_ETFRF1_LYRM5"/>
    <property type="match status" value="1"/>
</dbReference>
<dbReference type="PANTHER" id="PTHR21024">
    <property type="entry name" value="GROWTH HORMONE-INDUCIBLE SOLUBLE PROTEIN-RELATED"/>
    <property type="match status" value="1"/>
</dbReference>
<evidence type="ECO:0000256" key="1">
    <source>
        <dbReference type="ARBA" id="ARBA00009508"/>
    </source>
</evidence>
<dbReference type="GO" id="GO:0022904">
    <property type="term" value="P:respiratory electron transport chain"/>
    <property type="evidence" value="ECO:0007669"/>
    <property type="project" value="TreeGrafter"/>
</dbReference>
<organism evidence="2 3">
    <name type="scientific">Aspergillus coremiiformis</name>
    <dbReference type="NCBI Taxonomy" id="138285"/>
    <lineage>
        <taxon>Eukaryota</taxon>
        <taxon>Fungi</taxon>
        <taxon>Dikarya</taxon>
        <taxon>Ascomycota</taxon>
        <taxon>Pezizomycotina</taxon>
        <taxon>Eurotiomycetes</taxon>
        <taxon>Eurotiomycetidae</taxon>
        <taxon>Eurotiales</taxon>
        <taxon>Aspergillaceae</taxon>
        <taxon>Aspergillus</taxon>
        <taxon>Aspergillus subgen. Circumdati</taxon>
    </lineage>
</organism>
<keyword evidence="3" id="KW-1185">Reference proteome</keyword>
<reference evidence="3" key="1">
    <citation type="submission" date="2019-04" db="EMBL/GenBank/DDBJ databases">
        <title>Friends and foes A comparative genomics studyof 23 Aspergillus species from section Flavi.</title>
        <authorList>
            <consortium name="DOE Joint Genome Institute"/>
            <person name="Kjaerbolling I."/>
            <person name="Vesth T."/>
            <person name="Frisvad J.C."/>
            <person name="Nybo J.L."/>
            <person name="Theobald S."/>
            <person name="Kildgaard S."/>
            <person name="Isbrandt T."/>
            <person name="Kuo A."/>
            <person name="Sato A."/>
            <person name="Lyhne E.K."/>
            <person name="Kogle M.E."/>
            <person name="Wiebenga A."/>
            <person name="Kun R.S."/>
            <person name="Lubbers R.J."/>
            <person name="Makela M.R."/>
            <person name="Barry K."/>
            <person name="Chovatia M."/>
            <person name="Clum A."/>
            <person name="Daum C."/>
            <person name="Haridas S."/>
            <person name="He G."/>
            <person name="LaButti K."/>
            <person name="Lipzen A."/>
            <person name="Mondo S."/>
            <person name="Riley R."/>
            <person name="Salamov A."/>
            <person name="Simmons B.A."/>
            <person name="Magnuson J.K."/>
            <person name="Henrissat B."/>
            <person name="Mortensen U.H."/>
            <person name="Larsen T.O."/>
            <person name="Devries R.P."/>
            <person name="Grigoriev I.V."/>
            <person name="Machida M."/>
            <person name="Baker S.E."/>
            <person name="Andersen M.R."/>
        </authorList>
    </citation>
    <scope>NUCLEOTIDE SEQUENCE [LARGE SCALE GENOMIC DNA]</scope>
    <source>
        <strain evidence="3">CBS 553.77</strain>
    </source>
</reference>
<dbReference type="EMBL" id="ML739149">
    <property type="protein sequence ID" value="KAE8351928.1"/>
    <property type="molecule type" value="Genomic_DNA"/>
</dbReference>
<dbReference type="AlphaFoldDB" id="A0A5N6Z3C8"/>
<evidence type="ECO:0000313" key="3">
    <source>
        <dbReference type="Proteomes" id="UP000327118"/>
    </source>
</evidence>
<protein>
    <submittedName>
        <fullName evidence="2">Uncharacterized protein</fullName>
    </submittedName>
</protein>
<dbReference type="Pfam" id="PF13233">
    <property type="entry name" value="Complex1_LYR_2"/>
    <property type="match status" value="1"/>
</dbReference>
<dbReference type="InterPro" id="IPR052000">
    <property type="entry name" value="ETFRF1"/>
</dbReference>
<dbReference type="InterPro" id="IPR045296">
    <property type="entry name" value="Complex1_LYR_ETFRF1_LYRM5"/>
</dbReference>
<sequence length="112" mass="13194">MTNPELRRQVIHVYKELLFLGRNYPLGYEYFRDRLHKAFASQTHLRDDDQIRKGIARAEFVKKGTVPFSPEVDINQSSFIYHVIVKRIIDRLILTENDQILLEAISHIETAL</sequence>
<comment type="similarity">
    <text evidence="1">Belongs to the complex I LYR family.</text>
</comment>